<protein>
    <submittedName>
        <fullName evidence="1">Uncharacterized protein</fullName>
    </submittedName>
</protein>
<proteinExistence type="predicted"/>
<evidence type="ECO:0000313" key="1">
    <source>
        <dbReference type="EMBL" id="VAW80480.1"/>
    </source>
</evidence>
<accession>A0A3B0YUW0</accession>
<dbReference type="AlphaFoldDB" id="A0A3B0YUW0"/>
<organism evidence="1">
    <name type="scientific">hydrothermal vent metagenome</name>
    <dbReference type="NCBI Taxonomy" id="652676"/>
    <lineage>
        <taxon>unclassified sequences</taxon>
        <taxon>metagenomes</taxon>
        <taxon>ecological metagenomes</taxon>
    </lineage>
</organism>
<dbReference type="EMBL" id="UOFL01000198">
    <property type="protein sequence ID" value="VAW80480.1"/>
    <property type="molecule type" value="Genomic_DNA"/>
</dbReference>
<sequence length="107" mass="11890">MASTNLSNILLSLINLIVICLSSIFTQSVDSASIATEKGPLTAQHFPNTEAGVRLLLMSFDGMLDANRKLMTARLRPTKQDYYLLFKQKSLAEKAYTGYEKKDLEAT</sequence>
<reference evidence="1" key="1">
    <citation type="submission" date="2018-06" db="EMBL/GenBank/DDBJ databases">
        <authorList>
            <person name="Zhirakovskaya E."/>
        </authorList>
    </citation>
    <scope>NUCLEOTIDE SEQUENCE</scope>
</reference>
<name>A0A3B0YUW0_9ZZZZ</name>
<gene>
    <name evidence="1" type="ORF">MNBD_GAMMA12-3941</name>
</gene>